<sequence length="617" mass="70350">MAKKKSAKSKNSKKTPSSSSASASTPRSDTTKQTEANIDQDKPNENGSLSSFSLNNWRNLYILFAIPLRFVFALQSSYIHPDEFFQTFQPLYHDNEPWEFSNSDAIARSIVPLNLFYRPLIILATEKLQLPPLTVYYVVKLGLCLMTWFVYDYCLFKIMPVKQERVKALFFATTSLLTMVHQAHSFSNSIESCLVVLAVWIIGDLRSHLELTSEERKQLGHGFSLSKLVLLGGIMAIGIFNRVTFPVWFIFPGWYLLRFVLRFPFRSVIMVSVFVLTSLSCIYVDTVHFKGSFPIQFEIPTTIQEASKIITTIHQLIKEAQTNPETMTNLTSQLVITPLNNLIYNTNVSNLSQHGLHPYYTHLLINYPQIMGPVIFLLFPFSTKYVKTTPFLSLFSGLLILSLVPHQELRFLMPALPLSACCIDLGLNPTTISSWRLWKLYKSYIIQLWMIFNVASIIFYGILHQGGVVPALAYLHEHVDPTSTHTTIPGNSVLLFWRTYKPPTWMLYNSMDHQGSKLNCSYLNRDEHDLVKFDFENSFNENGSCTVVDFMGLEYDSVKSVVEKAIVKKDKGVTDADNENVYLVAPFGDMIGITIWIISKLMNSVSRLSLLAWEFTK</sequence>
<keyword evidence="3" id="KW-0337">GPI-anchor biosynthesis</keyword>
<dbReference type="OrthoDB" id="10066429at2759"/>
<keyword evidence="8 11" id="KW-1133">Transmembrane helix</keyword>
<reference evidence="13" key="1">
    <citation type="submission" date="2023-04" db="EMBL/GenBank/DDBJ databases">
        <title>Ambrosiozyma monospora NBRC 1965.</title>
        <authorList>
            <person name="Ichikawa N."/>
            <person name="Sato H."/>
            <person name="Tonouchi N."/>
        </authorList>
    </citation>
    <scope>NUCLEOTIDE SEQUENCE</scope>
    <source>
        <strain evidence="13">NBRC 1965</strain>
    </source>
</reference>
<feature type="compositionally biased region" description="Low complexity" evidence="12">
    <location>
        <begin position="14"/>
        <end position="24"/>
    </location>
</feature>
<feature type="transmembrane region" description="Helical" evidence="11">
    <location>
        <begin position="135"/>
        <end position="154"/>
    </location>
</feature>
<keyword evidence="7 11" id="KW-0256">Endoplasmic reticulum</keyword>
<evidence type="ECO:0000256" key="4">
    <source>
        <dbReference type="ARBA" id="ARBA00022676"/>
    </source>
</evidence>
<dbReference type="GO" id="GO:0000026">
    <property type="term" value="F:alpha-1,2-mannosyltransferase activity"/>
    <property type="evidence" value="ECO:0007669"/>
    <property type="project" value="TreeGrafter"/>
</dbReference>
<proteinExistence type="inferred from homology"/>
<dbReference type="EC" id="2.4.1.-" evidence="11"/>
<dbReference type="Pfam" id="PF03901">
    <property type="entry name" value="Glyco_transf_22"/>
    <property type="match status" value="1"/>
</dbReference>
<feature type="compositionally biased region" description="Basic residues" evidence="12">
    <location>
        <begin position="1"/>
        <end position="13"/>
    </location>
</feature>
<dbReference type="GO" id="GO:0005789">
    <property type="term" value="C:endoplasmic reticulum membrane"/>
    <property type="evidence" value="ECO:0007669"/>
    <property type="project" value="UniProtKB-SubCell"/>
</dbReference>
<organism evidence="13 14">
    <name type="scientific">Ambrosiozyma monospora</name>
    <name type="common">Yeast</name>
    <name type="synonym">Endomycopsis monosporus</name>
    <dbReference type="NCBI Taxonomy" id="43982"/>
    <lineage>
        <taxon>Eukaryota</taxon>
        <taxon>Fungi</taxon>
        <taxon>Dikarya</taxon>
        <taxon>Ascomycota</taxon>
        <taxon>Saccharomycotina</taxon>
        <taxon>Pichiomycetes</taxon>
        <taxon>Pichiales</taxon>
        <taxon>Pichiaceae</taxon>
        <taxon>Ambrosiozyma</taxon>
    </lineage>
</organism>
<dbReference type="PANTHER" id="PTHR22760:SF3">
    <property type="entry name" value="GPI MANNOSYLTRANSFERASE 4"/>
    <property type="match status" value="1"/>
</dbReference>
<evidence type="ECO:0000313" key="13">
    <source>
        <dbReference type="EMBL" id="GMG38688.1"/>
    </source>
</evidence>
<feature type="transmembrane region" description="Helical" evidence="11">
    <location>
        <begin position="263"/>
        <end position="284"/>
    </location>
</feature>
<evidence type="ECO:0000256" key="2">
    <source>
        <dbReference type="ARBA" id="ARBA00004687"/>
    </source>
</evidence>
<evidence type="ECO:0000256" key="12">
    <source>
        <dbReference type="SAM" id="MobiDB-lite"/>
    </source>
</evidence>
<evidence type="ECO:0000256" key="7">
    <source>
        <dbReference type="ARBA" id="ARBA00022824"/>
    </source>
</evidence>
<keyword evidence="14" id="KW-1185">Reference proteome</keyword>
<comment type="pathway">
    <text evidence="2">Glycolipid biosynthesis; glycosylphosphatidylinositol-anchor biosynthesis.</text>
</comment>
<feature type="region of interest" description="Disordered" evidence="12">
    <location>
        <begin position="1"/>
        <end position="45"/>
    </location>
</feature>
<evidence type="ECO:0000256" key="1">
    <source>
        <dbReference type="ARBA" id="ARBA00004477"/>
    </source>
</evidence>
<evidence type="ECO:0000256" key="9">
    <source>
        <dbReference type="ARBA" id="ARBA00023136"/>
    </source>
</evidence>
<dbReference type="PANTHER" id="PTHR22760">
    <property type="entry name" value="GLYCOSYLTRANSFERASE"/>
    <property type="match status" value="1"/>
</dbReference>
<dbReference type="EMBL" id="BSXU01002594">
    <property type="protein sequence ID" value="GMG38688.1"/>
    <property type="molecule type" value="Genomic_DNA"/>
</dbReference>
<dbReference type="AlphaFoldDB" id="A0A9W7DGG3"/>
<keyword evidence="9 11" id="KW-0472">Membrane</keyword>
<gene>
    <name evidence="13" type="ORF">Amon01_000500200</name>
</gene>
<keyword evidence="6 11" id="KW-0812">Transmembrane</keyword>
<feature type="transmembrane region" description="Helical" evidence="11">
    <location>
        <begin position="60"/>
        <end position="79"/>
    </location>
</feature>
<feature type="transmembrane region" description="Helical" evidence="11">
    <location>
        <begin position="444"/>
        <end position="463"/>
    </location>
</feature>
<evidence type="ECO:0000256" key="3">
    <source>
        <dbReference type="ARBA" id="ARBA00022502"/>
    </source>
</evidence>
<evidence type="ECO:0000256" key="11">
    <source>
        <dbReference type="RuleBase" id="RU363075"/>
    </source>
</evidence>
<dbReference type="InterPro" id="IPR005599">
    <property type="entry name" value="GPI_mannosylTrfase"/>
</dbReference>
<protein>
    <recommendedName>
        <fullName evidence="11">Mannosyltransferase</fullName>
        <ecNumber evidence="11">2.4.1.-</ecNumber>
    </recommendedName>
</protein>
<keyword evidence="4 11" id="KW-0328">Glycosyltransferase</keyword>
<feature type="transmembrane region" description="Helical" evidence="11">
    <location>
        <begin position="228"/>
        <end position="251"/>
    </location>
</feature>
<accession>A0A9W7DGG3</accession>
<evidence type="ECO:0000313" key="14">
    <source>
        <dbReference type="Proteomes" id="UP001165063"/>
    </source>
</evidence>
<feature type="compositionally biased region" description="Polar residues" evidence="12">
    <location>
        <begin position="25"/>
        <end position="37"/>
    </location>
</feature>
<comment type="caution">
    <text evidence="13">The sequence shown here is derived from an EMBL/GenBank/DDBJ whole genome shotgun (WGS) entry which is preliminary data.</text>
</comment>
<keyword evidence="5" id="KW-0808">Transferase</keyword>
<dbReference type="GO" id="GO:0006506">
    <property type="term" value="P:GPI anchor biosynthetic process"/>
    <property type="evidence" value="ECO:0007669"/>
    <property type="project" value="UniProtKB-KW"/>
</dbReference>
<evidence type="ECO:0000256" key="6">
    <source>
        <dbReference type="ARBA" id="ARBA00022692"/>
    </source>
</evidence>
<evidence type="ECO:0000256" key="5">
    <source>
        <dbReference type="ARBA" id="ARBA00022679"/>
    </source>
</evidence>
<comment type="similarity">
    <text evidence="10">Belongs to the glycosyltransferase 22 family. PIGZ subfamily.</text>
</comment>
<evidence type="ECO:0000256" key="10">
    <source>
        <dbReference type="ARBA" id="ARBA00038466"/>
    </source>
</evidence>
<evidence type="ECO:0000256" key="8">
    <source>
        <dbReference type="ARBA" id="ARBA00022989"/>
    </source>
</evidence>
<dbReference type="Proteomes" id="UP001165063">
    <property type="component" value="Unassembled WGS sequence"/>
</dbReference>
<name>A0A9W7DGG3_AMBMO</name>
<comment type="subcellular location">
    <subcellularLocation>
        <location evidence="1 11">Endoplasmic reticulum membrane</location>
        <topology evidence="1 11">Multi-pass membrane protein</topology>
    </subcellularLocation>
</comment>